<name>A0A1F6GXB0_9PROT</name>
<dbReference type="GO" id="GO:0004315">
    <property type="term" value="F:3-oxoacyl-[acyl-carrier-protein] synthase activity"/>
    <property type="evidence" value="ECO:0007669"/>
    <property type="project" value="TreeGrafter"/>
</dbReference>
<accession>A0A1F6GXB0</accession>
<evidence type="ECO:0000313" key="4">
    <source>
        <dbReference type="Proteomes" id="UP000177583"/>
    </source>
</evidence>
<comment type="caution">
    <text evidence="3">The sequence shown here is derived from an EMBL/GenBank/DDBJ whole genome shotgun (WGS) entry which is preliminary data.</text>
</comment>
<dbReference type="SUPFAM" id="SSF53901">
    <property type="entry name" value="Thiolase-like"/>
    <property type="match status" value="2"/>
</dbReference>
<sequence>MSSQMRPIEVAITGIGALCNLGNDWQQIVASPAEDSKNFVPWPESSERPSEKAWIAPIAAPSAEKYLPQRQLRALDRFLIMSVCAVGQALEFAKLDPSDTSKKEELGLIFGTSRPEFGGFQRFASPVLEKQLQKINPGHFPLLARNAAAGQAAITFGLKGYSNTLAVNHVSGIHAIMRAADLIRLGRCRSMLAGGVECLSRLSLGHSLSYYKNHLDQTDPRFLGNQPGLVVPAEGVCVVVLEELNHALERGAQPLALIKEQEFGRSLDSGSYAKCCQQVWSRQETNRCAWVSISASGGNMPHDQIESEALATLWNGPDYAPPISALKAWTGETEAAGSAFQVAESAWVLAGHSPLRPPLRPQGSRLKEASLQQSGPSWSFLSSRDPFGNHALMTLAPASN</sequence>
<evidence type="ECO:0000256" key="1">
    <source>
        <dbReference type="ARBA" id="ARBA00022679"/>
    </source>
</evidence>
<dbReference type="GO" id="GO:0006633">
    <property type="term" value="P:fatty acid biosynthetic process"/>
    <property type="evidence" value="ECO:0007669"/>
    <property type="project" value="TreeGrafter"/>
</dbReference>
<dbReference type="EMBL" id="MFNF01000021">
    <property type="protein sequence ID" value="OGH02709.1"/>
    <property type="molecule type" value="Genomic_DNA"/>
</dbReference>
<organism evidence="3 4">
    <name type="scientific">Candidatus Lambdaproteobacteria bacterium RIFOXYD2_FULL_56_26</name>
    <dbReference type="NCBI Taxonomy" id="1817773"/>
    <lineage>
        <taxon>Bacteria</taxon>
        <taxon>Pseudomonadati</taxon>
        <taxon>Pseudomonadota</taxon>
        <taxon>Candidatus Lambdaproteobacteria</taxon>
    </lineage>
</organism>
<reference evidence="3 4" key="1">
    <citation type="journal article" date="2016" name="Nat. Commun.">
        <title>Thousands of microbial genomes shed light on interconnected biogeochemical processes in an aquifer system.</title>
        <authorList>
            <person name="Anantharaman K."/>
            <person name="Brown C.T."/>
            <person name="Hug L.A."/>
            <person name="Sharon I."/>
            <person name="Castelle C.J."/>
            <person name="Probst A.J."/>
            <person name="Thomas B.C."/>
            <person name="Singh A."/>
            <person name="Wilkins M.J."/>
            <person name="Karaoz U."/>
            <person name="Brodie E.L."/>
            <person name="Williams K.H."/>
            <person name="Hubbard S.S."/>
            <person name="Banfield J.F."/>
        </authorList>
    </citation>
    <scope>NUCLEOTIDE SEQUENCE [LARGE SCALE GENOMIC DNA]</scope>
</reference>
<protein>
    <recommendedName>
        <fullName evidence="2">Beta-ketoacyl synthase-like N-terminal domain-containing protein</fullName>
    </recommendedName>
</protein>
<dbReference type="InterPro" id="IPR000794">
    <property type="entry name" value="Beta-ketoacyl_synthase"/>
</dbReference>
<dbReference type="GO" id="GO:0005829">
    <property type="term" value="C:cytosol"/>
    <property type="evidence" value="ECO:0007669"/>
    <property type="project" value="TreeGrafter"/>
</dbReference>
<keyword evidence="1" id="KW-0808">Transferase</keyword>
<dbReference type="AlphaFoldDB" id="A0A1F6GXB0"/>
<dbReference type="InterPro" id="IPR016039">
    <property type="entry name" value="Thiolase-like"/>
</dbReference>
<dbReference type="PANTHER" id="PTHR11712:SF336">
    <property type="entry name" value="3-OXOACYL-[ACYL-CARRIER-PROTEIN] SYNTHASE, MITOCHONDRIAL"/>
    <property type="match status" value="1"/>
</dbReference>
<gene>
    <name evidence="3" type="ORF">A2557_11545</name>
</gene>
<proteinExistence type="predicted"/>
<evidence type="ECO:0000259" key="2">
    <source>
        <dbReference type="Pfam" id="PF00109"/>
    </source>
</evidence>
<dbReference type="PANTHER" id="PTHR11712">
    <property type="entry name" value="POLYKETIDE SYNTHASE-RELATED"/>
    <property type="match status" value="1"/>
</dbReference>
<dbReference type="Pfam" id="PF00109">
    <property type="entry name" value="ketoacyl-synt"/>
    <property type="match status" value="1"/>
</dbReference>
<feature type="domain" description="Beta-ketoacyl synthase-like N-terminal" evidence="2">
    <location>
        <begin position="9"/>
        <end position="247"/>
    </location>
</feature>
<evidence type="ECO:0000313" key="3">
    <source>
        <dbReference type="EMBL" id="OGH02709.1"/>
    </source>
</evidence>
<dbReference type="InterPro" id="IPR014030">
    <property type="entry name" value="Ketoacyl_synth_N"/>
</dbReference>
<dbReference type="Proteomes" id="UP000177583">
    <property type="component" value="Unassembled WGS sequence"/>
</dbReference>
<dbReference type="Gene3D" id="3.40.47.10">
    <property type="match status" value="1"/>
</dbReference>